<proteinExistence type="predicted"/>
<evidence type="ECO:0008006" key="3">
    <source>
        <dbReference type="Google" id="ProtNLM"/>
    </source>
</evidence>
<gene>
    <name evidence="1" type="ORF">G5575_15545</name>
</gene>
<dbReference type="Gene3D" id="3.10.105.10">
    <property type="entry name" value="Dipeptide-binding Protein, Domain 3"/>
    <property type="match status" value="1"/>
</dbReference>
<dbReference type="SUPFAM" id="SSF53850">
    <property type="entry name" value="Periplasmic binding protein-like II"/>
    <property type="match status" value="1"/>
</dbReference>
<organism evidence="1 2">
    <name type="scientific">Devosia aurantiaca</name>
    <dbReference type="NCBI Taxonomy" id="2714858"/>
    <lineage>
        <taxon>Bacteria</taxon>
        <taxon>Pseudomonadati</taxon>
        <taxon>Pseudomonadota</taxon>
        <taxon>Alphaproteobacteria</taxon>
        <taxon>Hyphomicrobiales</taxon>
        <taxon>Devosiaceae</taxon>
        <taxon>Devosia</taxon>
    </lineage>
</organism>
<keyword evidence="2" id="KW-1185">Reference proteome</keyword>
<evidence type="ECO:0000313" key="2">
    <source>
        <dbReference type="Proteomes" id="UP000474802"/>
    </source>
</evidence>
<dbReference type="RefSeq" id="WP_164535139.1">
    <property type="nucleotide sequence ID" value="NZ_JAALFG010000004.1"/>
</dbReference>
<dbReference type="Gene3D" id="3.40.190.10">
    <property type="entry name" value="Periplasmic binding protein-like II"/>
    <property type="match status" value="1"/>
</dbReference>
<evidence type="ECO:0000313" key="1">
    <source>
        <dbReference type="EMBL" id="NGP18876.1"/>
    </source>
</evidence>
<reference evidence="1 2" key="2">
    <citation type="submission" date="2020-03" db="EMBL/GenBank/DDBJ databases">
        <title>Devosia chinhatensis sp. nov., isolated from a hexachlorocyclohexane (HCH) dump site in India.</title>
        <authorList>
            <person name="Kumar M."/>
            <person name="Lal R."/>
        </authorList>
    </citation>
    <scope>NUCLEOTIDE SEQUENCE [LARGE SCALE GENOMIC DNA]</scope>
    <source>
        <strain evidence="1 2">H239</strain>
    </source>
</reference>
<reference evidence="1 2" key="1">
    <citation type="submission" date="2020-02" db="EMBL/GenBank/DDBJ databases">
        <authorList>
            <person name="Khan S.A."/>
            <person name="Jeon C.O."/>
            <person name="Chun B.H."/>
        </authorList>
    </citation>
    <scope>NUCLEOTIDE SEQUENCE [LARGE SCALE GENOMIC DNA]</scope>
    <source>
        <strain evidence="1 2">H239</strain>
    </source>
</reference>
<dbReference type="AlphaFoldDB" id="A0A6M1SQN6"/>
<dbReference type="Proteomes" id="UP000474802">
    <property type="component" value="Unassembled WGS sequence"/>
</dbReference>
<protein>
    <recommendedName>
        <fullName evidence="3">Solute-binding protein family 5 domain-containing protein</fullName>
    </recommendedName>
</protein>
<dbReference type="EMBL" id="JAALFG010000004">
    <property type="protein sequence ID" value="NGP18876.1"/>
    <property type="molecule type" value="Genomic_DNA"/>
</dbReference>
<accession>A0A6M1SQN6</accession>
<comment type="caution">
    <text evidence="1">The sequence shown here is derived from an EMBL/GenBank/DDBJ whole genome shotgun (WGS) entry which is preliminary data.</text>
</comment>
<sequence length="98" mass="10627">MTAQGGPTSLRNLANPNNVYKPVDNAGDEAFNAAFSKIEAGADLDTRREAFAEAQAIAFENVLAIPFGIMSNAQGVRATVEGYQPYYNTRVSNVWLEQ</sequence>
<name>A0A6M1SQN6_9HYPH</name>